<comment type="caution">
    <text evidence="1">The sequence shown here is derived from an EMBL/GenBank/DDBJ whole genome shotgun (WGS) entry which is preliminary data.</text>
</comment>
<reference evidence="1 2" key="1">
    <citation type="journal article" date="2016" name="ISME J.">
        <title>Chasing the elusive Euryarchaeota class WSA2: genomes reveal a uniquely fastidious methyl-reducing methanogen.</title>
        <authorList>
            <person name="Nobu M.K."/>
            <person name="Narihiro T."/>
            <person name="Kuroda K."/>
            <person name="Mei R."/>
            <person name="Liu W.T."/>
        </authorList>
    </citation>
    <scope>NUCLEOTIDE SEQUENCE [LARGE SCALE GENOMIC DNA]</scope>
    <source>
        <strain evidence="1">U1lsi0528_Bin055</strain>
    </source>
</reference>
<evidence type="ECO:0000313" key="2">
    <source>
        <dbReference type="Proteomes" id="UP000075398"/>
    </source>
</evidence>
<dbReference type="Proteomes" id="UP000075398">
    <property type="component" value="Unassembled WGS sequence"/>
</dbReference>
<evidence type="ECO:0000313" key="1">
    <source>
        <dbReference type="EMBL" id="KYC53829.1"/>
    </source>
</evidence>
<sequence length="78" mass="9374">MYSPTFFKTEDLNQIQRQILPGKRLKLRGHELSDFELRNLEFTRAEFIPLPEDMELKSQDKIFLEIDGEIAWEYQVLN</sequence>
<gene>
    <name evidence="1" type="ORF">AMQ22_00028</name>
</gene>
<name>A0A150J9B8_9EURY</name>
<protein>
    <submittedName>
        <fullName evidence="1">Uncharacterized protein</fullName>
    </submittedName>
</protein>
<organism evidence="1 2">
    <name type="scientific">Candidatus Methanofastidiosum methylothiophilum</name>
    <dbReference type="NCBI Taxonomy" id="1705564"/>
    <lineage>
        <taxon>Archaea</taxon>
        <taxon>Methanobacteriati</taxon>
        <taxon>Methanobacteriota</taxon>
        <taxon>Stenosarchaea group</taxon>
        <taxon>Candidatus Methanofastidiosia</taxon>
        <taxon>Candidatus Methanofastidiosales</taxon>
        <taxon>Candidatus Methanofastidiosaceae</taxon>
        <taxon>Candidatus Methanofastidiosum</taxon>
    </lineage>
</organism>
<dbReference type="AlphaFoldDB" id="A0A150J9B8"/>
<accession>A0A150J9B8</accession>
<dbReference type="EMBL" id="LNGC01000001">
    <property type="protein sequence ID" value="KYC53829.1"/>
    <property type="molecule type" value="Genomic_DNA"/>
</dbReference>
<proteinExistence type="predicted"/>